<reference evidence="1" key="1">
    <citation type="submission" date="2023-03" db="EMBL/GenBank/DDBJ databases">
        <title>Massive genome expansion in bonnet fungi (Mycena s.s.) driven by repeated elements and novel gene families across ecological guilds.</title>
        <authorList>
            <consortium name="Lawrence Berkeley National Laboratory"/>
            <person name="Harder C.B."/>
            <person name="Miyauchi S."/>
            <person name="Viragh M."/>
            <person name="Kuo A."/>
            <person name="Thoen E."/>
            <person name="Andreopoulos B."/>
            <person name="Lu D."/>
            <person name="Skrede I."/>
            <person name="Drula E."/>
            <person name="Henrissat B."/>
            <person name="Morin E."/>
            <person name="Kohler A."/>
            <person name="Barry K."/>
            <person name="LaButti K."/>
            <person name="Morin E."/>
            <person name="Salamov A."/>
            <person name="Lipzen A."/>
            <person name="Mereny Z."/>
            <person name="Hegedus B."/>
            <person name="Baldrian P."/>
            <person name="Stursova M."/>
            <person name="Weitz H."/>
            <person name="Taylor A."/>
            <person name="Grigoriev I.V."/>
            <person name="Nagy L.G."/>
            <person name="Martin F."/>
            <person name="Kauserud H."/>
        </authorList>
    </citation>
    <scope>NUCLEOTIDE SEQUENCE</scope>
    <source>
        <strain evidence="1">CBHHK002</strain>
    </source>
</reference>
<evidence type="ECO:0000313" key="2">
    <source>
        <dbReference type="Proteomes" id="UP001218218"/>
    </source>
</evidence>
<sequence length="121" mass="13086">MVTVACQFLGISTYKVVCAQTDHGLGEGNGTFKEAQEGFQTHRGPAGHSQSQPGINLMYFWGSSTLASSACRDAWNDVVQVRMKSTLIDVAVAQSISPSDLVRCTLPLAIILQKYEATYIT</sequence>
<dbReference type="EMBL" id="JARIHO010000010">
    <property type="protein sequence ID" value="KAJ7354245.1"/>
    <property type="molecule type" value="Genomic_DNA"/>
</dbReference>
<name>A0AAD7ACP1_9AGAR</name>
<evidence type="ECO:0000313" key="1">
    <source>
        <dbReference type="EMBL" id="KAJ7354245.1"/>
    </source>
</evidence>
<organism evidence="1 2">
    <name type="scientific">Mycena albidolilacea</name>
    <dbReference type="NCBI Taxonomy" id="1033008"/>
    <lineage>
        <taxon>Eukaryota</taxon>
        <taxon>Fungi</taxon>
        <taxon>Dikarya</taxon>
        <taxon>Basidiomycota</taxon>
        <taxon>Agaricomycotina</taxon>
        <taxon>Agaricomycetes</taxon>
        <taxon>Agaricomycetidae</taxon>
        <taxon>Agaricales</taxon>
        <taxon>Marasmiineae</taxon>
        <taxon>Mycenaceae</taxon>
        <taxon>Mycena</taxon>
    </lineage>
</organism>
<proteinExistence type="predicted"/>
<protein>
    <submittedName>
        <fullName evidence="1">Uncharacterized protein</fullName>
    </submittedName>
</protein>
<gene>
    <name evidence="1" type="ORF">DFH08DRAFT_804163</name>
</gene>
<dbReference type="Proteomes" id="UP001218218">
    <property type="component" value="Unassembled WGS sequence"/>
</dbReference>
<accession>A0AAD7ACP1</accession>
<keyword evidence="2" id="KW-1185">Reference proteome</keyword>
<comment type="caution">
    <text evidence="1">The sequence shown here is derived from an EMBL/GenBank/DDBJ whole genome shotgun (WGS) entry which is preliminary data.</text>
</comment>
<dbReference type="AlphaFoldDB" id="A0AAD7ACP1"/>